<dbReference type="SUPFAM" id="SSF46689">
    <property type="entry name" value="Homeodomain-like"/>
    <property type="match status" value="1"/>
</dbReference>
<dbReference type="Pfam" id="PF00440">
    <property type="entry name" value="TetR_N"/>
    <property type="match status" value="1"/>
</dbReference>
<protein>
    <submittedName>
        <fullName evidence="6">TetR family transcriptional regulator</fullName>
    </submittedName>
</protein>
<dbReference type="EMBL" id="CP031395">
    <property type="protein sequence ID" value="QBK05300.1"/>
    <property type="molecule type" value="Genomic_DNA"/>
</dbReference>
<accession>A0A4P6UM92</accession>
<evidence type="ECO:0000256" key="3">
    <source>
        <dbReference type="ARBA" id="ARBA00023163"/>
    </source>
</evidence>
<dbReference type="PANTHER" id="PTHR30055:SF223">
    <property type="entry name" value="HTH-TYPE TRANSCRIPTIONAL REGULATOR UIDR"/>
    <property type="match status" value="1"/>
</dbReference>
<dbReference type="PROSITE" id="PS50977">
    <property type="entry name" value="HTH_TETR_2"/>
    <property type="match status" value="1"/>
</dbReference>
<gene>
    <name evidence="6" type="ORF">DW355_11565</name>
</gene>
<dbReference type="Gene3D" id="1.10.10.60">
    <property type="entry name" value="Homeodomain-like"/>
    <property type="match status" value="1"/>
</dbReference>
<dbReference type="PRINTS" id="PR00455">
    <property type="entry name" value="HTHTETR"/>
</dbReference>
<evidence type="ECO:0000313" key="7">
    <source>
        <dbReference type="Proteomes" id="UP000292939"/>
    </source>
</evidence>
<evidence type="ECO:0000256" key="2">
    <source>
        <dbReference type="ARBA" id="ARBA00023125"/>
    </source>
</evidence>
<dbReference type="InterPro" id="IPR050109">
    <property type="entry name" value="HTH-type_TetR-like_transc_reg"/>
</dbReference>
<dbReference type="AlphaFoldDB" id="A0A4P6UM92"/>
<dbReference type="KEGG" id="hgr:DW355_11565"/>
<dbReference type="Proteomes" id="UP000292939">
    <property type="component" value="Chromosome"/>
</dbReference>
<evidence type="ECO:0000313" key="6">
    <source>
        <dbReference type="EMBL" id="QBK05300.1"/>
    </source>
</evidence>
<name>A0A4P6UM92_9BURK</name>
<feature type="domain" description="HTH tetR-type" evidence="5">
    <location>
        <begin position="25"/>
        <end position="84"/>
    </location>
</feature>
<dbReference type="InterPro" id="IPR001647">
    <property type="entry name" value="HTH_TetR"/>
</dbReference>
<dbReference type="FunFam" id="1.10.10.60:FF:000141">
    <property type="entry name" value="TetR family transcriptional regulator"/>
    <property type="match status" value="1"/>
</dbReference>
<proteinExistence type="predicted"/>
<keyword evidence="1" id="KW-0805">Transcription regulation</keyword>
<dbReference type="InterPro" id="IPR039536">
    <property type="entry name" value="TetR_C_Proteobacteria"/>
</dbReference>
<reference evidence="6 7" key="1">
    <citation type="submission" date="2018-07" db="EMBL/GenBank/DDBJ databases">
        <title>Exploring interactions and the metabolic potential of the ultra-small soil bacteria Hylemonella gracilis.</title>
        <authorList>
            <person name="Tyc O."/>
            <person name="Kulkarni P."/>
            <person name="Gawehns F."/>
            <person name="Hundscheid M."/>
            <person name="Zweers H."/>
            <person name="Garbeva P."/>
        </authorList>
    </citation>
    <scope>NUCLEOTIDE SEQUENCE [LARGE SCALE GENOMIC DNA]</scope>
    <source>
        <strain evidence="6 7">NS1</strain>
    </source>
</reference>
<dbReference type="GO" id="GO:0003700">
    <property type="term" value="F:DNA-binding transcription factor activity"/>
    <property type="evidence" value="ECO:0007669"/>
    <property type="project" value="TreeGrafter"/>
</dbReference>
<evidence type="ECO:0000256" key="4">
    <source>
        <dbReference type="PROSITE-ProRule" id="PRU00335"/>
    </source>
</evidence>
<keyword evidence="3" id="KW-0804">Transcription</keyword>
<feature type="DNA-binding region" description="H-T-H motif" evidence="4">
    <location>
        <begin position="47"/>
        <end position="66"/>
    </location>
</feature>
<evidence type="ECO:0000259" key="5">
    <source>
        <dbReference type="PROSITE" id="PS50977"/>
    </source>
</evidence>
<dbReference type="SUPFAM" id="SSF48498">
    <property type="entry name" value="Tetracyclin repressor-like, C-terminal domain"/>
    <property type="match status" value="1"/>
</dbReference>
<dbReference type="GO" id="GO:0000976">
    <property type="term" value="F:transcription cis-regulatory region binding"/>
    <property type="evidence" value="ECO:0007669"/>
    <property type="project" value="TreeGrafter"/>
</dbReference>
<dbReference type="InterPro" id="IPR009057">
    <property type="entry name" value="Homeodomain-like_sf"/>
</dbReference>
<dbReference type="Pfam" id="PF14246">
    <property type="entry name" value="TetR_C_7"/>
    <property type="match status" value="1"/>
</dbReference>
<dbReference type="PANTHER" id="PTHR30055">
    <property type="entry name" value="HTH-TYPE TRANSCRIPTIONAL REGULATOR RUTR"/>
    <property type="match status" value="1"/>
</dbReference>
<dbReference type="InterPro" id="IPR036271">
    <property type="entry name" value="Tet_transcr_reg_TetR-rel_C_sf"/>
</dbReference>
<sequence>MDLPVQSKLDWTVQYDLGMSEETRADTRVRILEAALDTFSEKGYAASVDDIARRAGVVKQTLYHHFGSKEELFREAFTGMCTLLVVDAASSSGSVRLDVQRFVDAFESRVLSEEGLAFHRVMMSELQRFPELAHTMHESWQVAQNRLIRLLQAGMERGELRAEPAEFAAEVLISLLTGVHRGRLMGKPLHESQLSPSQIVDVFMRAFAPDAKAALLDSPIHP</sequence>
<organism evidence="6 7">
    <name type="scientific">Hylemonella gracilis</name>
    <dbReference type="NCBI Taxonomy" id="80880"/>
    <lineage>
        <taxon>Bacteria</taxon>
        <taxon>Pseudomonadati</taxon>
        <taxon>Pseudomonadota</taxon>
        <taxon>Betaproteobacteria</taxon>
        <taxon>Burkholderiales</taxon>
        <taxon>Comamonadaceae</taxon>
        <taxon>Hylemonella</taxon>
    </lineage>
</organism>
<keyword evidence="2 4" id="KW-0238">DNA-binding</keyword>
<dbReference type="Gene3D" id="1.10.357.10">
    <property type="entry name" value="Tetracycline Repressor, domain 2"/>
    <property type="match status" value="1"/>
</dbReference>
<evidence type="ECO:0000256" key="1">
    <source>
        <dbReference type="ARBA" id="ARBA00023015"/>
    </source>
</evidence>